<reference evidence="4" key="1">
    <citation type="submission" date="2020-02" db="EMBL/GenBank/DDBJ databases">
        <authorList>
            <person name="Scholz U."/>
            <person name="Mascher M."/>
            <person name="Fiebig A."/>
        </authorList>
    </citation>
    <scope>NUCLEOTIDE SEQUENCE</scope>
</reference>
<protein>
    <submittedName>
        <fullName evidence="4">Uncharacterized protein</fullName>
    </submittedName>
</protein>
<dbReference type="InterPro" id="IPR051114">
    <property type="entry name" value="Mito_RNA_Proc_CCM1"/>
</dbReference>
<dbReference type="PANTHER" id="PTHR47934:SF6">
    <property type="entry name" value="MITOCHONDRIAL GROUP I INTRON SPLICING FACTOR CCM1-RELATED"/>
    <property type="match status" value="1"/>
</dbReference>
<dbReference type="OrthoDB" id="185373at2759"/>
<feature type="repeat" description="PPR" evidence="2">
    <location>
        <begin position="209"/>
        <end position="243"/>
    </location>
</feature>
<dbReference type="PROSITE" id="PS51375">
    <property type="entry name" value="PPR"/>
    <property type="match status" value="4"/>
</dbReference>
<organism evidence="4 5">
    <name type="scientific">Spirodela intermedia</name>
    <name type="common">Intermediate duckweed</name>
    <dbReference type="NCBI Taxonomy" id="51605"/>
    <lineage>
        <taxon>Eukaryota</taxon>
        <taxon>Viridiplantae</taxon>
        <taxon>Streptophyta</taxon>
        <taxon>Embryophyta</taxon>
        <taxon>Tracheophyta</taxon>
        <taxon>Spermatophyta</taxon>
        <taxon>Magnoliopsida</taxon>
        <taxon>Liliopsida</taxon>
        <taxon>Araceae</taxon>
        <taxon>Lemnoideae</taxon>
        <taxon>Spirodela</taxon>
    </lineage>
</organism>
<sequence length="499" mass="56108">MTPARKLRLPPPIFFPPPPPPPPPAAVSPLETVTDRITKLINEHPFPSRPLLPLLERHLGPPLLSPELVEAVLFRLFRGHANSLKSLELLRFSLRRHLRPSQRAFDAALHALARAGELERAWELLEEAAAAADPSLLSSKSMGILLAKYAKFRTFEETMEAFERMEKVFVGREFGVDEFNVLLRAFCARRQVLAARAVFRRLHARFPPNSRTMNTLLLGFKETGNLMAMDMFFHEMILRGFAPDVVTFNIRIDGYCKKGRIREAMRFLQEMEEKNCSPTLETMTTLVHGAGVAKDASLARRLFDEMPARYLTHDAGAYNALMAALVRGKDQSWSAVEMMEEMEEKGIVPDDVTYHTALWGLTAGAAAAAAGDEVCGLYRRMVEKNFVPATRTVVALMKFFCENRRVDFGLSLWRYLVGKGCCPHGHALDLLVTALCCRGRVEEACSCFKEVVERGRRPPERSFRVVEGFLLARDGGAERVEELKRMMEQLGSCSSGEIN</sequence>
<feature type="repeat" description="PPR" evidence="2">
    <location>
        <begin position="424"/>
        <end position="458"/>
    </location>
</feature>
<dbReference type="PANTHER" id="PTHR47934">
    <property type="entry name" value="PENTATRICOPEPTIDE REPEAT-CONTAINING PROTEIN PET309, MITOCHONDRIAL"/>
    <property type="match status" value="1"/>
</dbReference>
<dbReference type="InterPro" id="IPR011990">
    <property type="entry name" value="TPR-like_helical_dom_sf"/>
</dbReference>
<evidence type="ECO:0000256" key="1">
    <source>
        <dbReference type="ARBA" id="ARBA00022737"/>
    </source>
</evidence>
<evidence type="ECO:0000313" key="5">
    <source>
        <dbReference type="Proteomes" id="UP000663760"/>
    </source>
</evidence>
<dbReference type="GO" id="GO:0005739">
    <property type="term" value="C:mitochondrion"/>
    <property type="evidence" value="ECO:0007669"/>
    <property type="project" value="TreeGrafter"/>
</dbReference>
<dbReference type="Proteomes" id="UP000663760">
    <property type="component" value="Chromosome 16"/>
</dbReference>
<dbReference type="Gene3D" id="1.25.40.10">
    <property type="entry name" value="Tetratricopeptide repeat domain"/>
    <property type="match status" value="4"/>
</dbReference>
<dbReference type="GO" id="GO:0003729">
    <property type="term" value="F:mRNA binding"/>
    <property type="evidence" value="ECO:0007669"/>
    <property type="project" value="TreeGrafter"/>
</dbReference>
<dbReference type="Pfam" id="PF01535">
    <property type="entry name" value="PPR"/>
    <property type="match status" value="1"/>
</dbReference>
<dbReference type="GO" id="GO:0006396">
    <property type="term" value="P:RNA processing"/>
    <property type="evidence" value="ECO:0007669"/>
    <property type="project" value="TreeGrafter"/>
</dbReference>
<evidence type="ECO:0000256" key="2">
    <source>
        <dbReference type="PROSITE-ProRule" id="PRU00708"/>
    </source>
</evidence>
<dbReference type="Pfam" id="PF13041">
    <property type="entry name" value="PPR_2"/>
    <property type="match status" value="2"/>
</dbReference>
<proteinExistence type="predicted"/>
<dbReference type="NCBIfam" id="TIGR00756">
    <property type="entry name" value="PPR"/>
    <property type="match status" value="3"/>
</dbReference>
<feature type="region of interest" description="Disordered" evidence="3">
    <location>
        <begin position="1"/>
        <end position="25"/>
    </location>
</feature>
<dbReference type="AlphaFoldDB" id="A0A7I8LH28"/>
<dbReference type="EMBL" id="LR746279">
    <property type="protein sequence ID" value="CAA7409343.1"/>
    <property type="molecule type" value="Genomic_DNA"/>
</dbReference>
<evidence type="ECO:0000256" key="3">
    <source>
        <dbReference type="SAM" id="MobiDB-lite"/>
    </source>
</evidence>
<gene>
    <name evidence="4" type="ORF">SI8410_16020021</name>
</gene>
<evidence type="ECO:0000313" key="4">
    <source>
        <dbReference type="EMBL" id="CAA7409343.1"/>
    </source>
</evidence>
<dbReference type="GO" id="GO:0007005">
    <property type="term" value="P:mitochondrion organization"/>
    <property type="evidence" value="ECO:0007669"/>
    <property type="project" value="TreeGrafter"/>
</dbReference>
<name>A0A7I8LH28_SPIIN</name>
<keyword evidence="1" id="KW-0677">Repeat</keyword>
<feature type="repeat" description="PPR" evidence="2">
    <location>
        <begin position="244"/>
        <end position="278"/>
    </location>
</feature>
<dbReference type="InterPro" id="IPR002885">
    <property type="entry name" value="PPR_rpt"/>
</dbReference>
<feature type="repeat" description="PPR" evidence="2">
    <location>
        <begin position="314"/>
        <end position="349"/>
    </location>
</feature>
<keyword evidence="5" id="KW-1185">Reference proteome</keyword>
<feature type="compositionally biased region" description="Pro residues" evidence="3">
    <location>
        <begin position="9"/>
        <end position="25"/>
    </location>
</feature>
<accession>A0A7I8LH28</accession>